<dbReference type="EC" id="2.1.1.63" evidence="9"/>
<evidence type="ECO:0000313" key="12">
    <source>
        <dbReference type="EMBL" id="RIJ48340.1"/>
    </source>
</evidence>
<dbReference type="SUPFAM" id="SSF53155">
    <property type="entry name" value="Methylated DNA-protein cysteine methyltransferase domain"/>
    <property type="match status" value="1"/>
</dbReference>
<feature type="domain" description="Methylated-DNA-[protein]-cysteine S-methyltransferase DNA binding" evidence="10">
    <location>
        <begin position="73"/>
        <end position="151"/>
    </location>
</feature>
<dbReference type="RefSeq" id="WP_119438072.1">
    <property type="nucleotide sequence ID" value="NZ_QWGR01000005.1"/>
</dbReference>
<evidence type="ECO:0000256" key="4">
    <source>
        <dbReference type="ARBA" id="ARBA00022603"/>
    </source>
</evidence>
<protein>
    <recommendedName>
        <fullName evidence="9">Methylated-DNA--protein-cysteine methyltransferase</fullName>
        <ecNumber evidence="9">2.1.1.63</ecNumber>
    </recommendedName>
    <alternativeName>
        <fullName evidence="9">6-O-methylguanine-DNA methyltransferase</fullName>
        <shortName evidence="9">MGMT</shortName>
    </alternativeName>
    <alternativeName>
        <fullName evidence="9">O-6-methylguanine-DNA-alkyltransferase</fullName>
    </alternativeName>
</protein>
<dbReference type="HAMAP" id="MF_00772">
    <property type="entry name" value="OGT"/>
    <property type="match status" value="1"/>
</dbReference>
<dbReference type="CDD" id="cd06445">
    <property type="entry name" value="ATase"/>
    <property type="match status" value="1"/>
</dbReference>
<evidence type="ECO:0000256" key="8">
    <source>
        <dbReference type="ARBA" id="ARBA00049348"/>
    </source>
</evidence>
<evidence type="ECO:0000256" key="1">
    <source>
        <dbReference type="ARBA" id="ARBA00001286"/>
    </source>
</evidence>
<dbReference type="SUPFAM" id="SSF46767">
    <property type="entry name" value="Methylated DNA-protein cysteine methyltransferase, C-terminal domain"/>
    <property type="match status" value="1"/>
</dbReference>
<evidence type="ECO:0000259" key="11">
    <source>
        <dbReference type="Pfam" id="PF02870"/>
    </source>
</evidence>
<dbReference type="InterPro" id="IPR036631">
    <property type="entry name" value="MGMT_N_sf"/>
</dbReference>
<keyword evidence="3 9" id="KW-0963">Cytoplasm</keyword>
<keyword evidence="13" id="KW-1185">Reference proteome</keyword>
<keyword evidence="6 9" id="KW-0227">DNA damage</keyword>
<dbReference type="AlphaFoldDB" id="A0A399SW99"/>
<keyword evidence="4 9" id="KW-0489">Methyltransferase</keyword>
<evidence type="ECO:0000256" key="7">
    <source>
        <dbReference type="ARBA" id="ARBA00023204"/>
    </source>
</evidence>
<dbReference type="PANTHER" id="PTHR10815">
    <property type="entry name" value="METHYLATED-DNA--PROTEIN-CYSTEINE METHYLTRANSFERASE"/>
    <property type="match status" value="1"/>
</dbReference>
<sequence>MAEVFDQCISSPVGWLKISVTENALVSIAFCGHEEDSSAKLPELTETVIQQLNEYFEGTRFTFDLPLSPQGSEFQKKVWNLVAEVPFGDTTSYLDIALRSGSEKNTRAVGLANGKNPIPIVIPCHRIIGSNGKLTGYAGGLDKKRWLLQHELRYSDRKNLLF</sequence>
<evidence type="ECO:0000256" key="9">
    <source>
        <dbReference type="HAMAP-Rule" id="MF_00772"/>
    </source>
</evidence>
<dbReference type="GO" id="GO:0005737">
    <property type="term" value="C:cytoplasm"/>
    <property type="evidence" value="ECO:0007669"/>
    <property type="project" value="UniProtKB-SubCell"/>
</dbReference>
<evidence type="ECO:0000256" key="5">
    <source>
        <dbReference type="ARBA" id="ARBA00022679"/>
    </source>
</evidence>
<dbReference type="GO" id="GO:0032259">
    <property type="term" value="P:methylation"/>
    <property type="evidence" value="ECO:0007669"/>
    <property type="project" value="UniProtKB-KW"/>
</dbReference>
<dbReference type="EMBL" id="QWGR01000005">
    <property type="protein sequence ID" value="RIJ48340.1"/>
    <property type="molecule type" value="Genomic_DNA"/>
</dbReference>
<dbReference type="InterPro" id="IPR036388">
    <property type="entry name" value="WH-like_DNA-bd_sf"/>
</dbReference>
<evidence type="ECO:0000256" key="2">
    <source>
        <dbReference type="ARBA" id="ARBA00008711"/>
    </source>
</evidence>
<comment type="catalytic activity">
    <reaction evidence="8 9">
        <text>a 6-O-methyl-2'-deoxyguanosine in DNA + L-cysteinyl-[protein] = S-methyl-L-cysteinyl-[protein] + a 2'-deoxyguanosine in DNA</text>
        <dbReference type="Rhea" id="RHEA:24000"/>
        <dbReference type="Rhea" id="RHEA-COMP:10131"/>
        <dbReference type="Rhea" id="RHEA-COMP:10132"/>
        <dbReference type="Rhea" id="RHEA-COMP:11367"/>
        <dbReference type="Rhea" id="RHEA-COMP:11368"/>
        <dbReference type="ChEBI" id="CHEBI:29950"/>
        <dbReference type="ChEBI" id="CHEBI:82612"/>
        <dbReference type="ChEBI" id="CHEBI:85445"/>
        <dbReference type="ChEBI" id="CHEBI:85448"/>
        <dbReference type="EC" id="2.1.1.63"/>
    </reaction>
</comment>
<dbReference type="NCBIfam" id="TIGR00589">
    <property type="entry name" value="ogt"/>
    <property type="match status" value="1"/>
</dbReference>
<proteinExistence type="inferred from homology"/>
<dbReference type="OrthoDB" id="9802228at2"/>
<dbReference type="PANTHER" id="PTHR10815:SF13">
    <property type="entry name" value="METHYLATED-DNA--PROTEIN-CYSTEINE METHYLTRANSFERASE"/>
    <property type="match status" value="1"/>
</dbReference>
<evidence type="ECO:0000259" key="10">
    <source>
        <dbReference type="Pfam" id="PF01035"/>
    </source>
</evidence>
<feature type="active site" description="Nucleophile; methyl group acceptor" evidence="9">
    <location>
        <position position="124"/>
    </location>
</feature>
<comment type="caution">
    <text evidence="12">The sequence shown here is derived from an EMBL/GenBank/DDBJ whole genome shotgun (WGS) entry which is preliminary data.</text>
</comment>
<dbReference type="InterPro" id="IPR008332">
    <property type="entry name" value="MethylG_MeTrfase_N"/>
</dbReference>
<dbReference type="Gene3D" id="3.30.160.70">
    <property type="entry name" value="Methylated DNA-protein cysteine methyltransferase domain"/>
    <property type="match status" value="1"/>
</dbReference>
<name>A0A399SW99_9BACT</name>
<keyword evidence="5 9" id="KW-0808">Transferase</keyword>
<dbReference type="FunFam" id="1.10.10.10:FF:000214">
    <property type="entry name" value="Methylated-DNA--protein-cysteine methyltransferase"/>
    <property type="match status" value="1"/>
</dbReference>
<comment type="miscellaneous">
    <text evidence="9">This enzyme catalyzes only one turnover and therefore is not strictly catalytic. According to one definition, an enzyme is a biocatalyst that acts repeatedly and over many reaction cycles.</text>
</comment>
<dbReference type="Gene3D" id="1.10.10.10">
    <property type="entry name" value="Winged helix-like DNA-binding domain superfamily/Winged helix DNA-binding domain"/>
    <property type="match status" value="1"/>
</dbReference>
<keyword evidence="7 9" id="KW-0234">DNA repair</keyword>
<dbReference type="GO" id="GO:0003908">
    <property type="term" value="F:methylated-DNA-[protein]-cysteine S-methyltransferase activity"/>
    <property type="evidence" value="ECO:0007669"/>
    <property type="project" value="UniProtKB-UniRule"/>
</dbReference>
<gene>
    <name evidence="12" type="ORF">D1614_11470</name>
</gene>
<dbReference type="InterPro" id="IPR001497">
    <property type="entry name" value="MethylDNA_cys_MeTrfase_AS"/>
</dbReference>
<evidence type="ECO:0000256" key="3">
    <source>
        <dbReference type="ARBA" id="ARBA00022490"/>
    </source>
</evidence>
<evidence type="ECO:0000256" key="6">
    <source>
        <dbReference type="ARBA" id="ARBA00022763"/>
    </source>
</evidence>
<dbReference type="Proteomes" id="UP000265926">
    <property type="component" value="Unassembled WGS sequence"/>
</dbReference>
<dbReference type="InterPro" id="IPR023546">
    <property type="entry name" value="MGMT"/>
</dbReference>
<comment type="catalytic activity">
    <reaction evidence="1 9">
        <text>a 4-O-methyl-thymidine in DNA + L-cysteinyl-[protein] = a thymidine in DNA + S-methyl-L-cysteinyl-[protein]</text>
        <dbReference type="Rhea" id="RHEA:53428"/>
        <dbReference type="Rhea" id="RHEA-COMP:10131"/>
        <dbReference type="Rhea" id="RHEA-COMP:10132"/>
        <dbReference type="Rhea" id="RHEA-COMP:13555"/>
        <dbReference type="Rhea" id="RHEA-COMP:13556"/>
        <dbReference type="ChEBI" id="CHEBI:29950"/>
        <dbReference type="ChEBI" id="CHEBI:82612"/>
        <dbReference type="ChEBI" id="CHEBI:137386"/>
        <dbReference type="ChEBI" id="CHEBI:137387"/>
        <dbReference type="EC" id="2.1.1.63"/>
    </reaction>
</comment>
<accession>A0A399SW99</accession>
<dbReference type="Pfam" id="PF01035">
    <property type="entry name" value="DNA_binding_1"/>
    <property type="match status" value="1"/>
</dbReference>
<comment type="function">
    <text evidence="9">Involved in the cellular defense against the biological effects of O6-methylguanine (O6-MeG) and O4-methylthymine (O4-MeT) in DNA. Repairs the methylated nucleobase in DNA by stoichiometrically transferring the methyl group to a cysteine residue in the enzyme. This is a suicide reaction: the enzyme is irreversibly inactivated.</text>
</comment>
<comment type="subcellular location">
    <subcellularLocation>
        <location evidence="9">Cytoplasm</location>
    </subcellularLocation>
</comment>
<dbReference type="InterPro" id="IPR036217">
    <property type="entry name" value="MethylDNA_cys_MeTrfase_DNAb"/>
</dbReference>
<dbReference type="Pfam" id="PF02870">
    <property type="entry name" value="Methyltransf_1N"/>
    <property type="match status" value="1"/>
</dbReference>
<evidence type="ECO:0000313" key="13">
    <source>
        <dbReference type="Proteomes" id="UP000265926"/>
    </source>
</evidence>
<organism evidence="12 13">
    <name type="scientific">Maribellus luteus</name>
    <dbReference type="NCBI Taxonomy" id="2305463"/>
    <lineage>
        <taxon>Bacteria</taxon>
        <taxon>Pseudomonadati</taxon>
        <taxon>Bacteroidota</taxon>
        <taxon>Bacteroidia</taxon>
        <taxon>Marinilabiliales</taxon>
        <taxon>Prolixibacteraceae</taxon>
        <taxon>Maribellus</taxon>
    </lineage>
</organism>
<comment type="similarity">
    <text evidence="2 9">Belongs to the MGMT family.</text>
</comment>
<feature type="domain" description="Methylguanine DNA methyltransferase ribonuclease-like" evidence="11">
    <location>
        <begin position="8"/>
        <end position="69"/>
    </location>
</feature>
<dbReference type="PROSITE" id="PS00374">
    <property type="entry name" value="MGMT"/>
    <property type="match status" value="1"/>
</dbReference>
<dbReference type="InterPro" id="IPR014048">
    <property type="entry name" value="MethylDNA_cys_MeTrfase_DNA-bd"/>
</dbReference>
<dbReference type="GO" id="GO:0006307">
    <property type="term" value="P:DNA alkylation repair"/>
    <property type="evidence" value="ECO:0007669"/>
    <property type="project" value="UniProtKB-UniRule"/>
</dbReference>
<reference evidence="12 13" key="1">
    <citation type="submission" date="2018-08" db="EMBL/GenBank/DDBJ databases">
        <title>Pallidiluteibacterium maritimus gen. nov., sp. nov., isolated from coastal sediment.</title>
        <authorList>
            <person name="Zhou L.Y."/>
        </authorList>
    </citation>
    <scope>NUCLEOTIDE SEQUENCE [LARGE SCALE GENOMIC DNA]</scope>
    <source>
        <strain evidence="12 13">XSD2</strain>
    </source>
</reference>